<proteinExistence type="predicted"/>
<dbReference type="EMBL" id="UOFJ01000732">
    <property type="protein sequence ID" value="VAW73936.1"/>
    <property type="molecule type" value="Genomic_DNA"/>
</dbReference>
<dbReference type="PANTHER" id="PTHR33525:SF3">
    <property type="entry name" value="RIBONUCLEASE Y"/>
    <property type="match status" value="1"/>
</dbReference>
<sequence length="285" mass="31392">MHTVESLIKESVELISLPDVYIRLRDVISSQNSSIADVAQIIAHDPAITARLLKLVNSPFFGLASKVDTMTRAINLLGTQQVHDLVLATVVVDSFSGFVNDSFNIYDFWFKSVYSAVTARLLAYNCRSIDTERPFIAGLLHNIGHLLSYQVLPNESRAAVELAASKNIALYLAEREVLGFDYAQVGAGLMSEWHLPESLQQITEYHIEPVKASSFKLETAIVHISSALAELAVTQIPASPDTLVVSPICWELTNLAAEDMTDIKNEVDKQASMVMSMLFTHPKSA</sequence>
<name>A0A3B0YZS7_9ZZZZ</name>
<evidence type="ECO:0000313" key="2">
    <source>
        <dbReference type="EMBL" id="VAW73936.1"/>
    </source>
</evidence>
<evidence type="ECO:0000259" key="1">
    <source>
        <dbReference type="PROSITE" id="PS51833"/>
    </source>
</evidence>
<dbReference type="Pfam" id="PF08668">
    <property type="entry name" value="HDOD"/>
    <property type="match status" value="1"/>
</dbReference>
<reference evidence="2" key="1">
    <citation type="submission" date="2018-06" db="EMBL/GenBank/DDBJ databases">
        <authorList>
            <person name="Zhirakovskaya E."/>
        </authorList>
    </citation>
    <scope>NUCLEOTIDE SEQUENCE</scope>
</reference>
<dbReference type="InterPro" id="IPR052340">
    <property type="entry name" value="RNase_Y/CdgJ"/>
</dbReference>
<organism evidence="2">
    <name type="scientific">hydrothermal vent metagenome</name>
    <dbReference type="NCBI Taxonomy" id="652676"/>
    <lineage>
        <taxon>unclassified sequences</taxon>
        <taxon>metagenomes</taxon>
        <taxon>ecological metagenomes</taxon>
    </lineage>
</organism>
<dbReference type="SUPFAM" id="SSF109604">
    <property type="entry name" value="HD-domain/PDEase-like"/>
    <property type="match status" value="1"/>
</dbReference>
<feature type="domain" description="HDOD" evidence="1">
    <location>
        <begin position="14"/>
        <end position="209"/>
    </location>
</feature>
<dbReference type="PROSITE" id="PS51833">
    <property type="entry name" value="HDOD"/>
    <property type="match status" value="1"/>
</dbReference>
<gene>
    <name evidence="2" type="ORF">MNBD_GAMMA10-2808</name>
</gene>
<dbReference type="Gene3D" id="1.10.3210.10">
    <property type="entry name" value="Hypothetical protein af1432"/>
    <property type="match status" value="1"/>
</dbReference>
<dbReference type="AlphaFoldDB" id="A0A3B0YZS7"/>
<protein>
    <recommendedName>
        <fullName evidence="1">HDOD domain-containing protein</fullName>
    </recommendedName>
</protein>
<dbReference type="InterPro" id="IPR013976">
    <property type="entry name" value="HDOD"/>
</dbReference>
<accession>A0A3B0YZS7</accession>
<dbReference type="PANTHER" id="PTHR33525">
    <property type="match status" value="1"/>
</dbReference>